<gene>
    <name evidence="1" type="ORF">BAU17_03500</name>
</gene>
<organism evidence="1 2">
    <name type="scientific">Candidatus Enterococcus willemsii</name>
    <dbReference type="NCBI Taxonomy" id="1857215"/>
    <lineage>
        <taxon>Bacteria</taxon>
        <taxon>Bacillati</taxon>
        <taxon>Bacillota</taxon>
        <taxon>Bacilli</taxon>
        <taxon>Lactobacillales</taxon>
        <taxon>Enterococcaceae</taxon>
        <taxon>Enterococcus</taxon>
    </lineage>
</organism>
<dbReference type="RefSeq" id="WP_161900942.1">
    <property type="nucleotide sequence ID" value="NZ_MAEL01000004.1"/>
</dbReference>
<dbReference type="Proteomes" id="UP000782705">
    <property type="component" value="Unassembled WGS sequence"/>
</dbReference>
<name>A0ABQ6Z2N1_9ENTE</name>
<comment type="caution">
    <text evidence="1">The sequence shown here is derived from an EMBL/GenBank/DDBJ whole genome shotgun (WGS) entry which is preliminary data.</text>
</comment>
<sequence>MPKTEKMYSYIQTMMQKIPDIQSFIYDSLALGRILFTPQFIEFNHVQQPFTLALQQEILSKIKTGQEFTLRIYDQQSETVIQQINQIVLERHYLTKEQFMTKGNILFDYMDERMKLARFGYLRPYDEFLYHNIEKITYRAMVEEEQVTARHPKKRDKTGEIIVDGYYFAGYDIFYLGFCFTSCWRMYFGEDYSTILPLDLLREVQQVEQVKDIHTNTVFIELYRNPYLWDHPQNLEYQRRFRDQLGIDQLSRMDGVGVLKEPYVEFQIAQPIHQIIQYQNDFFQPVPKHQATHFVTWMYNPLTKKQKISRVKGVLNAQAFFPIIDDRRKRMADMVTLFLEQTIDEGLEAYEYYIRNHLEIEFHDKKYATYTPVLTFVLADEVLAELPLQKLQRNMPDVSFSSEKKQKNKRSVKLIKDSNTLEVEFLPLSIIYQKKSEQTN</sequence>
<dbReference type="EMBL" id="MAEL01000004">
    <property type="protein sequence ID" value="KAF1306043.1"/>
    <property type="molecule type" value="Genomic_DNA"/>
</dbReference>
<proteinExistence type="predicted"/>
<keyword evidence="2" id="KW-1185">Reference proteome</keyword>
<evidence type="ECO:0000313" key="1">
    <source>
        <dbReference type="EMBL" id="KAF1306043.1"/>
    </source>
</evidence>
<protein>
    <submittedName>
        <fullName evidence="1">Uncharacterized protein</fullName>
    </submittedName>
</protein>
<reference evidence="1 2" key="1">
    <citation type="submission" date="2016-06" db="EMBL/GenBank/DDBJ databases">
        <title>Four novel species of enterococci isolated from chicken manure.</title>
        <authorList>
            <person name="Van Tyne D."/>
        </authorList>
    </citation>
    <scope>NUCLEOTIDE SEQUENCE [LARGE SCALE GENOMIC DNA]</scope>
    <source>
        <strain evidence="1 2">CU12B</strain>
    </source>
</reference>
<accession>A0ABQ6Z2N1</accession>
<evidence type="ECO:0000313" key="2">
    <source>
        <dbReference type="Proteomes" id="UP000782705"/>
    </source>
</evidence>